<dbReference type="Pfam" id="PF00445">
    <property type="entry name" value="Ribonuclease_T2"/>
    <property type="match status" value="1"/>
</dbReference>
<name>U6C6N8_9ERIC</name>
<sequence>MELKMRFLITLLSVEYLSVGCLAQNFDFFYFVLQWPGSYCDTKQSCCYPTTGKPATDFGIHGLWPNYNDGSYPSNCDTNNPYNQSEISDLVSRLQKSWPTLACPSSNGNSFWSHEWTKHGTCSESVLDEHGYFRSALDLKDKLGLLQILEDAGINPDGQSYSVDSISEAIEGSIGHAPGIQCNNDASNENQLYQVYICVDTSGKNFIECPVLPSEKCASSIVFPSF</sequence>
<dbReference type="InterPro" id="IPR033697">
    <property type="entry name" value="Ribonuclease_T2_eukaryotic"/>
</dbReference>
<keyword evidence="6" id="KW-0456">Lyase</keyword>
<dbReference type="GO" id="GO:0033897">
    <property type="term" value="F:ribonuclease T2 activity"/>
    <property type="evidence" value="ECO:0007669"/>
    <property type="project" value="InterPro"/>
</dbReference>
<organism evidence="10">
    <name type="scientific">Sarracenia leucophylla</name>
    <dbReference type="NCBI Taxonomy" id="50002"/>
    <lineage>
        <taxon>Eukaryota</taxon>
        <taxon>Viridiplantae</taxon>
        <taxon>Streptophyta</taxon>
        <taxon>Embryophyta</taxon>
        <taxon>Tracheophyta</taxon>
        <taxon>Spermatophyta</taxon>
        <taxon>Magnoliopsida</taxon>
        <taxon>eudicotyledons</taxon>
        <taxon>Gunneridae</taxon>
        <taxon>Pentapetalae</taxon>
        <taxon>asterids</taxon>
        <taxon>Ericales</taxon>
        <taxon>Sarraceniaceae</taxon>
        <taxon>Sarracenia</taxon>
    </lineage>
</organism>
<reference evidence="10" key="1">
    <citation type="submission" date="2013-11" db="EMBL/GenBank/DDBJ databases">
        <title>Gene structure of Sarracenia leucophylla ribonuclease SL-I.</title>
        <authorList>
            <person name="Kanna K."/>
            <person name="Nishimura E."/>
            <person name="Ohyama T."/>
        </authorList>
    </citation>
    <scope>NUCLEOTIDE SEQUENCE</scope>
</reference>
<dbReference type="PROSITE" id="PS00530">
    <property type="entry name" value="RNASE_T2_1"/>
    <property type="match status" value="1"/>
</dbReference>
<evidence type="ECO:0000256" key="8">
    <source>
        <dbReference type="RuleBase" id="RU004328"/>
    </source>
</evidence>
<dbReference type="GO" id="GO:0003723">
    <property type="term" value="F:RNA binding"/>
    <property type="evidence" value="ECO:0007669"/>
    <property type="project" value="InterPro"/>
</dbReference>
<keyword evidence="3" id="KW-0255">Endonuclease</keyword>
<evidence type="ECO:0000256" key="6">
    <source>
        <dbReference type="ARBA" id="ARBA00023239"/>
    </source>
</evidence>
<feature type="signal peptide" evidence="9">
    <location>
        <begin position="1"/>
        <end position="23"/>
    </location>
</feature>
<evidence type="ECO:0000256" key="2">
    <source>
        <dbReference type="ARBA" id="ARBA00022722"/>
    </source>
</evidence>
<dbReference type="PROSITE" id="PS00531">
    <property type="entry name" value="RNASE_T2_2"/>
    <property type="match status" value="1"/>
</dbReference>
<dbReference type="GO" id="GO:0006401">
    <property type="term" value="P:RNA catabolic process"/>
    <property type="evidence" value="ECO:0007669"/>
    <property type="project" value="TreeGrafter"/>
</dbReference>
<accession>U6C6N8</accession>
<keyword evidence="2" id="KW-0540">Nuclease</keyword>
<evidence type="ECO:0000256" key="1">
    <source>
        <dbReference type="ARBA" id="ARBA00007469"/>
    </source>
</evidence>
<comment type="similarity">
    <text evidence="1 8">Belongs to the RNase T2 family.</text>
</comment>
<protein>
    <submittedName>
        <fullName evidence="10">S-like ribonuclease</fullName>
    </submittedName>
</protein>
<feature type="active site" evidence="7">
    <location>
        <position position="119"/>
    </location>
</feature>
<dbReference type="InterPro" id="IPR036430">
    <property type="entry name" value="RNase_T2-like_sf"/>
</dbReference>
<feature type="active site" evidence="7">
    <location>
        <position position="61"/>
    </location>
</feature>
<keyword evidence="4" id="KW-0378">Hydrolase</keyword>
<dbReference type="GO" id="GO:0005576">
    <property type="term" value="C:extracellular region"/>
    <property type="evidence" value="ECO:0007669"/>
    <property type="project" value="TreeGrafter"/>
</dbReference>
<evidence type="ECO:0000256" key="7">
    <source>
        <dbReference type="PIRSR" id="PIRSR633697-1"/>
    </source>
</evidence>
<dbReference type="PANTHER" id="PTHR11240">
    <property type="entry name" value="RIBONUCLEASE T2"/>
    <property type="match status" value="1"/>
</dbReference>
<evidence type="ECO:0000256" key="3">
    <source>
        <dbReference type="ARBA" id="ARBA00022759"/>
    </source>
</evidence>
<dbReference type="Gene3D" id="3.90.730.10">
    <property type="entry name" value="Ribonuclease T2-like"/>
    <property type="match status" value="1"/>
</dbReference>
<proteinExistence type="inferred from homology"/>
<keyword evidence="9" id="KW-0732">Signal</keyword>
<dbReference type="SUPFAM" id="SSF55895">
    <property type="entry name" value="Ribonuclease Rh-like"/>
    <property type="match status" value="1"/>
</dbReference>
<dbReference type="PANTHER" id="PTHR11240:SF72">
    <property type="entry name" value="RIBONUCLEASE 1"/>
    <property type="match status" value="1"/>
</dbReference>
<dbReference type="EMBL" id="AB872468">
    <property type="protein sequence ID" value="BAO05320.1"/>
    <property type="molecule type" value="Genomic_DNA"/>
</dbReference>
<dbReference type="CDD" id="cd01061">
    <property type="entry name" value="RNase_T2_euk"/>
    <property type="match status" value="1"/>
</dbReference>
<evidence type="ECO:0000256" key="4">
    <source>
        <dbReference type="ARBA" id="ARBA00022801"/>
    </source>
</evidence>
<evidence type="ECO:0000256" key="9">
    <source>
        <dbReference type="SAM" id="SignalP"/>
    </source>
</evidence>
<dbReference type="InterPro" id="IPR033130">
    <property type="entry name" value="RNase_T2_His_AS_2"/>
</dbReference>
<evidence type="ECO:0000313" key="10">
    <source>
        <dbReference type="EMBL" id="BAO05320.1"/>
    </source>
</evidence>
<evidence type="ECO:0000256" key="5">
    <source>
        <dbReference type="ARBA" id="ARBA00023157"/>
    </source>
</evidence>
<dbReference type="FunFam" id="3.90.730.10:FF:000003">
    <property type="entry name" value="Ribonuclease 3"/>
    <property type="match status" value="1"/>
</dbReference>
<feature type="active site" evidence="7">
    <location>
        <position position="115"/>
    </location>
</feature>
<keyword evidence="5" id="KW-1015">Disulfide bond</keyword>
<dbReference type="GO" id="GO:0016787">
    <property type="term" value="F:hydrolase activity"/>
    <property type="evidence" value="ECO:0007669"/>
    <property type="project" value="UniProtKB-KW"/>
</dbReference>
<dbReference type="InterPro" id="IPR018188">
    <property type="entry name" value="RNase_T2_His_AS_1"/>
</dbReference>
<dbReference type="AlphaFoldDB" id="U6C6N8"/>
<dbReference type="InterPro" id="IPR001568">
    <property type="entry name" value="RNase_T2-like"/>
</dbReference>
<feature type="chain" id="PRO_5004667642" evidence="9">
    <location>
        <begin position="24"/>
        <end position="226"/>
    </location>
</feature>
<gene>
    <name evidence="10" type="primary">sl-I</name>
</gene>